<sequence length="296" mass="33446">MGKWVGKGVFYVLAKVSNKYYKVNAKSSKGSYGETITPGTYNFNSGKTGTSVKFPIYAQKKGHSVALYMDSSPFYWLKKVALILTNSKGKDVINKSVNPGQIKGYKFPKKERYVARFVVVDKMKATPFIAYRYDGANGVFRSVLPKEIDTEDGVENLDGYGEVLKANFADKSDAKKTLNIYDLINEMKDDSDNYVYSMRNFKAGDSIDFKDTIHSVEYDAEQNISTFKFESNTGDDYGIVFANNLTDKYKAGETLSLRFKVEYLDNNNKEYSIPDYYKALLDTNGDAPNIDKYLSN</sequence>
<organism evidence="1 2">
    <name type="scientific">Listeria grayi FSL F6-1183</name>
    <dbReference type="NCBI Taxonomy" id="1265827"/>
    <lineage>
        <taxon>Bacteria</taxon>
        <taxon>Bacillati</taxon>
        <taxon>Bacillota</taxon>
        <taxon>Bacilli</taxon>
        <taxon>Bacillales</taxon>
        <taxon>Listeriaceae</taxon>
        <taxon>Listeria</taxon>
    </lineage>
</organism>
<dbReference type="RefSeq" id="WP_036104315.1">
    <property type="nucleotide sequence ID" value="NZ_AODG01000004.1"/>
</dbReference>
<comment type="caution">
    <text evidence="1">The sequence shown here is derived from an EMBL/GenBank/DDBJ whole genome shotgun (WGS) entry which is preliminary data.</text>
</comment>
<dbReference type="AlphaFoldDB" id="A0A829RB79"/>
<dbReference type="EMBL" id="AODG01000004">
    <property type="protein sequence ID" value="EUJ30103.1"/>
    <property type="molecule type" value="Genomic_DNA"/>
</dbReference>
<protein>
    <submittedName>
        <fullName evidence="1">Uncharacterized protein</fullName>
    </submittedName>
</protein>
<name>A0A829RB79_LISGR</name>
<reference evidence="1 2" key="1">
    <citation type="submission" date="2012-12" db="EMBL/GenBank/DDBJ databases">
        <title>Novel taxa of Listeriaceae from agricultural environments in the United States.</title>
        <authorList>
            <person name="den Bakker H.C."/>
            <person name="Allred A."/>
            <person name="Warchocki S."/>
            <person name="Wright E.M."/>
            <person name="Burrell A."/>
            <person name="Nightingale K.K."/>
            <person name="Kephart D."/>
            <person name="Wiedmann M."/>
        </authorList>
    </citation>
    <scope>NUCLEOTIDE SEQUENCE [LARGE SCALE GENOMIC DNA]</scope>
    <source>
        <strain evidence="1 2">FSL F6-1183</strain>
    </source>
</reference>
<dbReference type="Proteomes" id="UP000019251">
    <property type="component" value="Unassembled WGS sequence"/>
</dbReference>
<proteinExistence type="predicted"/>
<accession>A0A829RB79</accession>
<evidence type="ECO:0000313" key="2">
    <source>
        <dbReference type="Proteomes" id="UP000019251"/>
    </source>
</evidence>
<gene>
    <name evidence="1" type="ORF">LMUR_03472</name>
</gene>
<evidence type="ECO:0000313" key="1">
    <source>
        <dbReference type="EMBL" id="EUJ30103.1"/>
    </source>
</evidence>